<reference evidence="1 2" key="1">
    <citation type="journal article" date="2019" name="Nat. Ecol. Evol.">
        <title>Megaphylogeny resolves global patterns of mushroom evolution.</title>
        <authorList>
            <person name="Varga T."/>
            <person name="Krizsan K."/>
            <person name="Foldi C."/>
            <person name="Dima B."/>
            <person name="Sanchez-Garcia M."/>
            <person name="Sanchez-Ramirez S."/>
            <person name="Szollosi G.J."/>
            <person name="Szarkandi J.G."/>
            <person name="Papp V."/>
            <person name="Albert L."/>
            <person name="Andreopoulos W."/>
            <person name="Angelini C."/>
            <person name="Antonin V."/>
            <person name="Barry K.W."/>
            <person name="Bougher N.L."/>
            <person name="Buchanan P."/>
            <person name="Buyck B."/>
            <person name="Bense V."/>
            <person name="Catcheside P."/>
            <person name="Chovatia M."/>
            <person name="Cooper J."/>
            <person name="Damon W."/>
            <person name="Desjardin D."/>
            <person name="Finy P."/>
            <person name="Geml J."/>
            <person name="Haridas S."/>
            <person name="Hughes K."/>
            <person name="Justo A."/>
            <person name="Karasinski D."/>
            <person name="Kautmanova I."/>
            <person name="Kiss B."/>
            <person name="Kocsube S."/>
            <person name="Kotiranta H."/>
            <person name="LaButti K.M."/>
            <person name="Lechner B.E."/>
            <person name="Liimatainen K."/>
            <person name="Lipzen A."/>
            <person name="Lukacs Z."/>
            <person name="Mihaltcheva S."/>
            <person name="Morgado L.N."/>
            <person name="Niskanen T."/>
            <person name="Noordeloos M.E."/>
            <person name="Ohm R.A."/>
            <person name="Ortiz-Santana B."/>
            <person name="Ovrebo C."/>
            <person name="Racz N."/>
            <person name="Riley R."/>
            <person name="Savchenko A."/>
            <person name="Shiryaev A."/>
            <person name="Soop K."/>
            <person name="Spirin V."/>
            <person name="Szebenyi C."/>
            <person name="Tomsovsky M."/>
            <person name="Tulloss R.E."/>
            <person name="Uehling J."/>
            <person name="Grigoriev I.V."/>
            <person name="Vagvolgyi C."/>
            <person name="Papp T."/>
            <person name="Martin F.M."/>
            <person name="Miettinen O."/>
            <person name="Hibbett D.S."/>
            <person name="Nagy L.G."/>
        </authorList>
    </citation>
    <scope>NUCLEOTIDE SEQUENCE [LARGE SCALE GENOMIC DNA]</scope>
    <source>
        <strain evidence="1 2">NL-1719</strain>
    </source>
</reference>
<keyword evidence="2" id="KW-1185">Reference proteome</keyword>
<evidence type="ECO:0000313" key="2">
    <source>
        <dbReference type="Proteomes" id="UP000308600"/>
    </source>
</evidence>
<organism evidence="1 2">
    <name type="scientific">Pluteus cervinus</name>
    <dbReference type="NCBI Taxonomy" id="181527"/>
    <lineage>
        <taxon>Eukaryota</taxon>
        <taxon>Fungi</taxon>
        <taxon>Dikarya</taxon>
        <taxon>Basidiomycota</taxon>
        <taxon>Agaricomycotina</taxon>
        <taxon>Agaricomycetes</taxon>
        <taxon>Agaricomycetidae</taxon>
        <taxon>Agaricales</taxon>
        <taxon>Pluteineae</taxon>
        <taxon>Pluteaceae</taxon>
        <taxon>Pluteus</taxon>
    </lineage>
</organism>
<evidence type="ECO:0000313" key="1">
    <source>
        <dbReference type="EMBL" id="TFK64505.1"/>
    </source>
</evidence>
<proteinExistence type="predicted"/>
<dbReference type="EMBL" id="ML208472">
    <property type="protein sequence ID" value="TFK64505.1"/>
    <property type="molecule type" value="Genomic_DNA"/>
</dbReference>
<accession>A0ACD3AGE2</accession>
<protein>
    <submittedName>
        <fullName evidence="1">Uncharacterized protein</fullName>
    </submittedName>
</protein>
<sequence>FLGSADELFGPITTVRQDGRIIKKIPWTAFQLNDEDWERVKDVVEILQDILHYFSSETKPTLWRVIPAIEELFVAWSEMAMNPKLYLYHDAIDAGREKIRKWYKKFEKKDVGILSLALHPFYKLAYIELLWGGAEQQESEVRNGNSNAKNWVDEARKVLETTVGHDS</sequence>
<dbReference type="Proteomes" id="UP000308600">
    <property type="component" value="Unassembled WGS sequence"/>
</dbReference>
<feature type="non-terminal residue" evidence="1">
    <location>
        <position position="1"/>
    </location>
</feature>
<gene>
    <name evidence="1" type="ORF">BDN72DRAFT_774502</name>
</gene>
<name>A0ACD3AGE2_9AGAR</name>